<dbReference type="PANTHER" id="PTHR44281:SF2">
    <property type="entry name" value="SPINDLE ASSEMBLY ABNORMAL PROTEIN 6 HOMOLOG"/>
    <property type="match status" value="1"/>
</dbReference>
<sequence>MDDVKLNHMESSSTLFEKAIPVRVTKLPGSEDRLMELTVRIIMGISKVHRASKLLRMQLTNEADPFFLYFLEVSEDDFQSLKVEQCILVDFTTFPYKFIELLEHCIDAGSHDTPRFQAILHVRTGDSTFSVVEANQFKHLSHLSLCFRQGNDSTIKTYLAGRLSEFKSANTDLHEKLRRTLLSLEIALRDNGNLNSEISELRENNSRTINQLKAEYSLEMAHEKDKAIQDYADAKEKFEKERAELESRLRQQAETQQNRLLELDKQVRTLMDSKHALEVKIAEIGTRLETSEKELEEKVQECERLRIDNHNLYTEKQEALKALNKHLVRLGALDQEVHDKSELIASLQKQLEIQTSQRASIELSYKDAQAAAERAEEKSKSNDAELVRCRQSIEKLQAELRTCKAKVKLKGQMASQQDNLLLERQTAIDRTLQENNTLRQEVTVVKDDNDALKKKVEELKSKLQESQELQQSNQQMIQWLNQQLTDAQLGRLGPNSVSSRFALRPSLSFLSASDSMSRGTSSHVGPSFSASASLNGALSCTTYKSMLRSSSPFGQTSYSKSAGSGGSNGSTSTLTSTKATRPAGSSSSALCTSSGTLKVYKPLTQLIPKADVSASGAAKLVAGLDKPADSTSKLDDSAPSAGKLDNSSWTLLPRPPLSFVEARSELLNLTSRNQGTLNSNKVDSGKDTSSLKAAVVHAESVPTKAPTKVAS</sequence>
<evidence type="ECO:0000259" key="8">
    <source>
        <dbReference type="Pfam" id="PF16531"/>
    </source>
</evidence>
<organism evidence="9 10">
    <name type="scientific">Adiantum capillus-veneris</name>
    <name type="common">Maidenhair fern</name>
    <dbReference type="NCBI Taxonomy" id="13818"/>
    <lineage>
        <taxon>Eukaryota</taxon>
        <taxon>Viridiplantae</taxon>
        <taxon>Streptophyta</taxon>
        <taxon>Embryophyta</taxon>
        <taxon>Tracheophyta</taxon>
        <taxon>Polypodiopsida</taxon>
        <taxon>Polypodiidae</taxon>
        <taxon>Polypodiales</taxon>
        <taxon>Pteridineae</taxon>
        <taxon>Pteridaceae</taxon>
        <taxon>Vittarioideae</taxon>
        <taxon>Adiantum</taxon>
    </lineage>
</organism>
<reference evidence="9" key="1">
    <citation type="submission" date="2021-01" db="EMBL/GenBank/DDBJ databases">
        <title>Adiantum capillus-veneris genome.</title>
        <authorList>
            <person name="Fang Y."/>
            <person name="Liao Q."/>
        </authorList>
    </citation>
    <scope>NUCLEOTIDE SEQUENCE</scope>
    <source>
        <strain evidence="9">H3</strain>
        <tissue evidence="9">Leaf</tissue>
    </source>
</reference>
<keyword evidence="4" id="KW-0206">Cytoskeleton</keyword>
<evidence type="ECO:0000256" key="1">
    <source>
        <dbReference type="ARBA" id="ARBA00004300"/>
    </source>
</evidence>
<evidence type="ECO:0000256" key="7">
    <source>
        <dbReference type="SAM" id="MobiDB-lite"/>
    </source>
</evidence>
<dbReference type="Pfam" id="PF16531">
    <property type="entry name" value="SAS-6_N"/>
    <property type="match status" value="1"/>
</dbReference>
<gene>
    <name evidence="9" type="ORF">GOP47_0002678</name>
</gene>
<feature type="coiled-coil region" evidence="6">
    <location>
        <begin position="184"/>
        <end position="315"/>
    </location>
</feature>
<proteinExistence type="predicted"/>
<keyword evidence="2" id="KW-0963">Cytoplasm</keyword>
<keyword evidence="10" id="KW-1185">Reference proteome</keyword>
<dbReference type="AlphaFoldDB" id="A0A9D4VAJ1"/>
<feature type="coiled-coil region" evidence="6">
    <location>
        <begin position="358"/>
        <end position="406"/>
    </location>
</feature>
<evidence type="ECO:0000256" key="6">
    <source>
        <dbReference type="SAM" id="Coils"/>
    </source>
</evidence>
<dbReference type="Gene3D" id="2.170.210.20">
    <property type="entry name" value="Spindle assembly abnormal protein 6, N-terminal domain"/>
    <property type="match status" value="1"/>
</dbReference>
<dbReference type="InterPro" id="IPR038558">
    <property type="entry name" value="SAS-6_N_sf"/>
</dbReference>
<dbReference type="Proteomes" id="UP000886520">
    <property type="component" value="Chromosome 3"/>
</dbReference>
<keyword evidence="5" id="KW-0131">Cell cycle</keyword>
<dbReference type="OrthoDB" id="1909785at2759"/>
<feature type="region of interest" description="Disordered" evidence="7">
    <location>
        <begin position="624"/>
        <end position="646"/>
    </location>
</feature>
<dbReference type="EMBL" id="JABFUD020000002">
    <property type="protein sequence ID" value="KAI5082935.1"/>
    <property type="molecule type" value="Genomic_DNA"/>
</dbReference>
<name>A0A9D4VAJ1_ADICA</name>
<accession>A0A9D4VAJ1</accession>
<keyword evidence="3 6" id="KW-0175">Coiled coil</keyword>
<evidence type="ECO:0000313" key="10">
    <source>
        <dbReference type="Proteomes" id="UP000886520"/>
    </source>
</evidence>
<feature type="domain" description="Spindle assembly abnormal protein 6 N-terminal" evidence="8">
    <location>
        <begin position="15"/>
        <end position="147"/>
    </location>
</feature>
<evidence type="ECO:0000256" key="2">
    <source>
        <dbReference type="ARBA" id="ARBA00022490"/>
    </source>
</evidence>
<protein>
    <recommendedName>
        <fullName evidence="8">Spindle assembly abnormal protein 6 N-terminal domain-containing protein</fullName>
    </recommendedName>
</protein>
<dbReference type="InterPro" id="IPR032396">
    <property type="entry name" value="SAS-6_N"/>
</dbReference>
<feature type="coiled-coil region" evidence="6">
    <location>
        <begin position="435"/>
        <end position="476"/>
    </location>
</feature>
<dbReference type="PANTHER" id="PTHR44281">
    <property type="entry name" value="SPINDLE ASSEMBLY ABNORMAL PROTEIN 6 HOMOLOG"/>
    <property type="match status" value="1"/>
</dbReference>
<evidence type="ECO:0000313" key="9">
    <source>
        <dbReference type="EMBL" id="KAI5082935.1"/>
    </source>
</evidence>
<feature type="compositionally biased region" description="Polar residues" evidence="7">
    <location>
        <begin position="670"/>
        <end position="691"/>
    </location>
</feature>
<evidence type="ECO:0000256" key="3">
    <source>
        <dbReference type="ARBA" id="ARBA00023054"/>
    </source>
</evidence>
<evidence type="ECO:0000256" key="4">
    <source>
        <dbReference type="ARBA" id="ARBA00023212"/>
    </source>
</evidence>
<feature type="compositionally biased region" description="Basic and acidic residues" evidence="7">
    <location>
        <begin position="626"/>
        <end position="636"/>
    </location>
</feature>
<feature type="region of interest" description="Disordered" evidence="7">
    <location>
        <begin position="554"/>
        <end position="591"/>
    </location>
</feature>
<comment type="subcellular location">
    <subcellularLocation>
        <location evidence="1">Cytoplasm</location>
        <location evidence="1">Cytoskeleton</location>
        <location evidence="1">Microtubule organizing center</location>
        <location evidence="1">Centrosome</location>
    </subcellularLocation>
</comment>
<comment type="caution">
    <text evidence="9">The sequence shown here is derived from an EMBL/GenBank/DDBJ whole genome shotgun (WGS) entry which is preliminary data.</text>
</comment>
<feature type="region of interest" description="Disordered" evidence="7">
    <location>
        <begin position="670"/>
        <end position="711"/>
    </location>
</feature>
<dbReference type="CDD" id="cd10142">
    <property type="entry name" value="HD_SAS6_N"/>
    <property type="match status" value="1"/>
</dbReference>
<feature type="compositionally biased region" description="Low complexity" evidence="7">
    <location>
        <begin position="569"/>
        <end position="591"/>
    </location>
</feature>
<evidence type="ECO:0000256" key="5">
    <source>
        <dbReference type="ARBA" id="ARBA00023306"/>
    </source>
</evidence>